<feature type="signal peptide" evidence="2">
    <location>
        <begin position="1"/>
        <end position="18"/>
    </location>
</feature>
<reference evidence="4 5" key="1">
    <citation type="submission" date="2020-04" db="EMBL/GenBank/DDBJ databases">
        <title>Flammeovirga sp. SR4, a novel species isolated from seawater.</title>
        <authorList>
            <person name="Wang X."/>
        </authorList>
    </citation>
    <scope>NUCLEOTIDE SEQUENCE [LARGE SCALE GENOMIC DNA]</scope>
    <source>
        <strain evidence="4 5">SR4</strain>
    </source>
</reference>
<keyword evidence="5" id="KW-1185">Reference proteome</keyword>
<feature type="domain" description="Fibronectin type-III" evidence="3">
    <location>
        <begin position="702"/>
        <end position="795"/>
    </location>
</feature>
<dbReference type="PROSITE" id="PS50853">
    <property type="entry name" value="FN3"/>
    <property type="match status" value="2"/>
</dbReference>
<evidence type="ECO:0000256" key="1">
    <source>
        <dbReference type="ARBA" id="ARBA00022737"/>
    </source>
</evidence>
<dbReference type="CDD" id="cd00063">
    <property type="entry name" value="FN3"/>
    <property type="match status" value="2"/>
</dbReference>
<dbReference type="SUPFAM" id="SSF51445">
    <property type="entry name" value="(Trans)glycosidases"/>
    <property type="match status" value="1"/>
</dbReference>
<dbReference type="Pfam" id="PF00041">
    <property type="entry name" value="fn3"/>
    <property type="match status" value="1"/>
</dbReference>
<feature type="domain" description="Fibronectin type-III" evidence="3">
    <location>
        <begin position="609"/>
        <end position="698"/>
    </location>
</feature>
<protein>
    <recommendedName>
        <fullName evidence="3">Fibronectin type-III domain-containing protein</fullName>
    </recommendedName>
</protein>
<feature type="chain" id="PRO_5031129084" description="Fibronectin type-III domain-containing protein" evidence="2">
    <location>
        <begin position="19"/>
        <end position="798"/>
    </location>
</feature>
<evidence type="ECO:0000259" key="3">
    <source>
        <dbReference type="PROSITE" id="PS50853"/>
    </source>
</evidence>
<dbReference type="PANTHER" id="PTHR46708:SF2">
    <property type="entry name" value="FIBRONECTIN TYPE-III DOMAIN-CONTAINING PROTEIN"/>
    <property type="match status" value="1"/>
</dbReference>
<comment type="caution">
    <text evidence="4">The sequence shown here is derived from an EMBL/GenBank/DDBJ whole genome shotgun (WGS) entry which is preliminary data.</text>
</comment>
<dbReference type="EMBL" id="JABAIL010000006">
    <property type="protein sequence ID" value="NLR93450.1"/>
    <property type="molecule type" value="Genomic_DNA"/>
</dbReference>
<proteinExistence type="predicted"/>
<dbReference type="SMART" id="SM00060">
    <property type="entry name" value="FN3"/>
    <property type="match status" value="3"/>
</dbReference>
<dbReference type="RefSeq" id="WP_168884161.1">
    <property type="nucleotide sequence ID" value="NZ_JABAIL010000006.1"/>
</dbReference>
<accession>A0A7X8SNH1</accession>
<dbReference type="AlphaFoldDB" id="A0A7X8SNH1"/>
<dbReference type="SUPFAM" id="SSF49265">
    <property type="entry name" value="Fibronectin type III"/>
    <property type="match status" value="2"/>
</dbReference>
<dbReference type="Proteomes" id="UP000585050">
    <property type="component" value="Unassembled WGS sequence"/>
</dbReference>
<dbReference type="InterPro" id="IPR013783">
    <property type="entry name" value="Ig-like_fold"/>
</dbReference>
<dbReference type="PANTHER" id="PTHR46708">
    <property type="entry name" value="TENASCIN"/>
    <property type="match status" value="1"/>
</dbReference>
<dbReference type="InterPro" id="IPR003961">
    <property type="entry name" value="FN3_dom"/>
</dbReference>
<keyword evidence="1" id="KW-0677">Repeat</keyword>
<sequence>MKVILLLTALFSVTWAHSMSLNDSTTVAVFDEEEPNSSYVKSKINIITKNPIKLHQGFAGFNMRIGDTPWTYNNPVFRKGVQQANPGFLRYFSGTRNDYLDFNTGLYIEEHHEQIKSANKEDGDDGWKEKVPNDIKWVNGKIPNRLSDMYDLCGSVGSRLIITLNPFVQSPEEVKTFIKFIKDNNIIVEAYQLANEPQLYRKPKGKYFFKNGEDFAYKVDEIIKAVREIDPDARIAHNYAFDNISSGKWAEGIKKYHKENGRNWDYVSMHSYLFFGTGNKDYDKELERIRTRIRKFTSDDFFDGRFTKTSWEDSKLIITEFSLWNKTVRYTHAYGNLFNPEYLMRMSVQPRAYMIGNHYLGEAIRAKNKYKNKIFEAYNNHEHFDPSNLPNSYTAREEKVALGHIYGVLNNSDQSYITKISGSAKVSAQEEEVDALYAVGYRGNERVDYLMVVNTSNKGHKVQVKLDGTLIDKKLAIKYSYGETPQGEILHGEENAISSEKVTIRPYSVTIISWPKDQLPTPKPTRIYSIRHEKNAATLKWWKRNTADEYIIKYGTSKNNLNQTVKVKGVETKTINGLDHSKEYFFSVVAKNQSGSSESSNIVNTKVNKPDAPKLVRSYKYDGKVIVHWESVPFANSYKVQYKTKNGDFSEEVDAKNITGYVIEKLINNIEYEISVTAYNGNGNSQSSNVFNVTPSGNIPWTPYWLRVSNEKGEGVKLKWQPSDNNKGGKYSVYYCPSPWDESSYELMAEGLTSPEFVDTKERSGNRWYYRVKSVTEDGASNFYSNIATFTTKKKNTK</sequence>
<dbReference type="InterPro" id="IPR017853">
    <property type="entry name" value="GH"/>
</dbReference>
<dbReference type="Gene3D" id="2.60.40.10">
    <property type="entry name" value="Immunoglobulins"/>
    <property type="match status" value="3"/>
</dbReference>
<evidence type="ECO:0000313" key="4">
    <source>
        <dbReference type="EMBL" id="NLR93450.1"/>
    </source>
</evidence>
<organism evidence="4 5">
    <name type="scientific">Flammeovirga agarivorans</name>
    <dbReference type="NCBI Taxonomy" id="2726742"/>
    <lineage>
        <taxon>Bacteria</taxon>
        <taxon>Pseudomonadati</taxon>
        <taxon>Bacteroidota</taxon>
        <taxon>Cytophagia</taxon>
        <taxon>Cytophagales</taxon>
        <taxon>Flammeovirgaceae</taxon>
        <taxon>Flammeovirga</taxon>
    </lineage>
</organism>
<evidence type="ECO:0000313" key="5">
    <source>
        <dbReference type="Proteomes" id="UP000585050"/>
    </source>
</evidence>
<gene>
    <name evidence="4" type="ORF">HGP29_19795</name>
</gene>
<keyword evidence="2" id="KW-0732">Signal</keyword>
<dbReference type="InterPro" id="IPR036116">
    <property type="entry name" value="FN3_sf"/>
</dbReference>
<evidence type="ECO:0000256" key="2">
    <source>
        <dbReference type="SAM" id="SignalP"/>
    </source>
</evidence>
<dbReference type="InterPro" id="IPR050991">
    <property type="entry name" value="ECM_Regulatory_Proteins"/>
</dbReference>
<dbReference type="Gene3D" id="3.20.20.80">
    <property type="entry name" value="Glycosidases"/>
    <property type="match status" value="1"/>
</dbReference>
<name>A0A7X8SNH1_9BACT</name>